<dbReference type="Pfam" id="PF14595">
    <property type="entry name" value="Thioredoxin_9"/>
    <property type="match status" value="1"/>
</dbReference>
<gene>
    <name evidence="1" type="ORF">SAMN04488514_102357</name>
</gene>
<dbReference type="AlphaFoldDB" id="A0A1G9M5P0"/>
<accession>A0A1G9M5P0</accession>
<organism evidence="1 2">
    <name type="scientific">Kriegella aquimaris</name>
    <dbReference type="NCBI Taxonomy" id="192904"/>
    <lineage>
        <taxon>Bacteria</taxon>
        <taxon>Pseudomonadati</taxon>
        <taxon>Bacteroidota</taxon>
        <taxon>Flavobacteriia</taxon>
        <taxon>Flavobacteriales</taxon>
        <taxon>Flavobacteriaceae</taxon>
        <taxon>Kriegella</taxon>
    </lineage>
</organism>
<dbReference type="InterPro" id="IPR036249">
    <property type="entry name" value="Thioredoxin-like_sf"/>
</dbReference>
<sequence length="211" mass="23932">MIPSTQELTKKTTEELLEESLPQAMTYIEYREMVGQLVLEGKSTGNDQTEALIGYTLLNHNRMKRWDKTLRLSDDIITEVSKLDKKRTWVVLTESWCGDAAPSLPVMNKIASLNSNITFKVLLRDENIELMNRFLTNGSMAIPKLIVIDDATNTILGEWGSRPEQAAEMVKIQKNSPEGLTPEFRETLQSWYNKDKGKSIANELLASLLLK</sequence>
<dbReference type="RefSeq" id="WP_089886752.1">
    <property type="nucleotide sequence ID" value="NZ_FNGV01000002.1"/>
</dbReference>
<name>A0A1G9M5P0_9FLAO</name>
<dbReference type="OrthoDB" id="6120799at2"/>
<evidence type="ECO:0000313" key="2">
    <source>
        <dbReference type="Proteomes" id="UP000199440"/>
    </source>
</evidence>
<dbReference type="Proteomes" id="UP000199440">
    <property type="component" value="Unassembled WGS sequence"/>
</dbReference>
<protein>
    <submittedName>
        <fullName evidence="1">Thioredoxin</fullName>
    </submittedName>
</protein>
<keyword evidence="2" id="KW-1185">Reference proteome</keyword>
<proteinExistence type="predicted"/>
<evidence type="ECO:0000313" key="1">
    <source>
        <dbReference type="EMBL" id="SDL69261.1"/>
    </source>
</evidence>
<dbReference type="STRING" id="192904.SAMN04488514_102357"/>
<dbReference type="EMBL" id="FNGV01000002">
    <property type="protein sequence ID" value="SDL69261.1"/>
    <property type="molecule type" value="Genomic_DNA"/>
</dbReference>
<dbReference type="SUPFAM" id="SSF52833">
    <property type="entry name" value="Thioredoxin-like"/>
    <property type="match status" value="1"/>
</dbReference>
<dbReference type="Gene3D" id="3.40.30.10">
    <property type="entry name" value="Glutaredoxin"/>
    <property type="match status" value="1"/>
</dbReference>
<reference evidence="1 2" key="1">
    <citation type="submission" date="2016-10" db="EMBL/GenBank/DDBJ databases">
        <authorList>
            <person name="de Groot N.N."/>
        </authorList>
    </citation>
    <scope>NUCLEOTIDE SEQUENCE [LARGE SCALE GENOMIC DNA]</scope>
    <source>
        <strain evidence="1 2">DSM 19886</strain>
    </source>
</reference>